<evidence type="ECO:0000313" key="9">
    <source>
        <dbReference type="Proteomes" id="UP000663671"/>
    </source>
</evidence>
<dbReference type="PANTHER" id="PTHR14741:SF32">
    <property type="entry name" value="TRIMETHYLGUANOSINE SYNTHASE"/>
    <property type="match status" value="1"/>
</dbReference>
<evidence type="ECO:0000256" key="3">
    <source>
        <dbReference type="ARBA" id="ARBA00047418"/>
    </source>
</evidence>
<dbReference type="FunFam" id="3.40.50.150:FF:000270">
    <property type="entry name" value="RNA methylase family protein"/>
    <property type="match status" value="1"/>
</dbReference>
<comment type="catalytic activity">
    <reaction evidence="4">
        <text>a 5'-end (N(7)-methyl 5'-triphosphoguanosine)-ribonucleoside in snoRNA + S-adenosyl-L-methionine = a 5'-end (N(2),N(7)-dimethyl 5'-triphosphoguanosine)-ribonucleoside in snoRNA + S-adenosyl-L-homocysteine + H(+)</text>
        <dbReference type="Rhea" id="RHEA:78475"/>
        <dbReference type="Rhea" id="RHEA-COMP:19086"/>
        <dbReference type="Rhea" id="RHEA-COMP:19088"/>
        <dbReference type="ChEBI" id="CHEBI:15378"/>
        <dbReference type="ChEBI" id="CHEBI:57856"/>
        <dbReference type="ChEBI" id="CHEBI:59789"/>
        <dbReference type="ChEBI" id="CHEBI:156461"/>
        <dbReference type="ChEBI" id="CHEBI:172880"/>
    </reaction>
    <physiologicalReaction direction="left-to-right" evidence="4">
        <dbReference type="Rhea" id="RHEA:78476"/>
    </physiologicalReaction>
</comment>
<evidence type="ECO:0000256" key="7">
    <source>
        <dbReference type="ARBA" id="ARBA00049790"/>
    </source>
</evidence>
<sequence length="240" mass="27037">MAGVDDEPPAGVHHYYTREEVPSDILNYWAQRYKIFSKYDDGVWLTDDAWFGVTPEPIAKKIAQHMANAAPKDRTILVDAFAGVGGNTIAFAQSDRWKRIYAIEKDPTVLQCAKHNAKLYGVEDKITWFEGDCMQIIKHQLSLLASYSVVFASPPWGGPGYRADDVFDLSTMQPYSLGTLYAEFSAFTEHMALFLPRTSDLKQLATIVDNRKKALVMHYCMDGASKALCIYTGGFNEKWK</sequence>
<dbReference type="InterPro" id="IPR019012">
    <property type="entry name" value="RNA_cap_Gua-N2-MeTrfase"/>
</dbReference>
<proteinExistence type="inferred from homology"/>
<comment type="catalytic activity">
    <reaction evidence="5">
        <text>a 5'-end (N(2),N(7)-dimethyl 5'-triphosphoguanosine)-ribonucleoside in snRNA + S-adenosyl-L-methionine = a 5'-end (N(2),N(2),N(7)-trimethyl 5'-triphosphoguanosine)-ribonucleoside in snRNA + S-adenosyl-L-homocysteine + H(+)</text>
        <dbReference type="Rhea" id="RHEA:78479"/>
        <dbReference type="Rhea" id="RHEA-COMP:19087"/>
        <dbReference type="Rhea" id="RHEA-COMP:19089"/>
        <dbReference type="ChEBI" id="CHEBI:15378"/>
        <dbReference type="ChEBI" id="CHEBI:57856"/>
        <dbReference type="ChEBI" id="CHEBI:59789"/>
        <dbReference type="ChEBI" id="CHEBI:167623"/>
        <dbReference type="ChEBI" id="CHEBI:172880"/>
    </reaction>
    <physiologicalReaction direction="left-to-right" evidence="5">
        <dbReference type="Rhea" id="RHEA:78480"/>
    </physiologicalReaction>
</comment>
<evidence type="ECO:0000256" key="2">
    <source>
        <dbReference type="ARBA" id="ARBA00025783"/>
    </source>
</evidence>
<dbReference type="VEuPathDB" id="FungiDB:I7I51_03523"/>
<dbReference type="EMBL" id="CP069111">
    <property type="protein sequence ID" value="QSS61350.1"/>
    <property type="molecule type" value="Genomic_DNA"/>
</dbReference>
<evidence type="ECO:0000256" key="5">
    <source>
        <dbReference type="ARBA" id="ARBA00048763"/>
    </source>
</evidence>
<dbReference type="Pfam" id="PF09445">
    <property type="entry name" value="Methyltransf_15"/>
    <property type="match status" value="1"/>
</dbReference>
<dbReference type="GO" id="GO:0005634">
    <property type="term" value="C:nucleus"/>
    <property type="evidence" value="ECO:0007669"/>
    <property type="project" value="TreeGrafter"/>
</dbReference>
<evidence type="ECO:0000313" key="8">
    <source>
        <dbReference type="EMBL" id="QSS61350.1"/>
    </source>
</evidence>
<organism evidence="8 9">
    <name type="scientific">Ajellomyces capsulatus</name>
    <name type="common">Darling's disease fungus</name>
    <name type="synonym">Histoplasma capsulatum</name>
    <dbReference type="NCBI Taxonomy" id="5037"/>
    <lineage>
        <taxon>Eukaryota</taxon>
        <taxon>Fungi</taxon>
        <taxon>Dikarya</taxon>
        <taxon>Ascomycota</taxon>
        <taxon>Pezizomycotina</taxon>
        <taxon>Eurotiomycetes</taxon>
        <taxon>Eurotiomycetidae</taxon>
        <taxon>Onygenales</taxon>
        <taxon>Ajellomycetaceae</taxon>
        <taxon>Histoplasma</taxon>
    </lineage>
</organism>
<evidence type="ECO:0000256" key="4">
    <source>
        <dbReference type="ARBA" id="ARBA00048740"/>
    </source>
</evidence>
<comment type="similarity">
    <text evidence="2">Belongs to the methyltransferase superfamily. Trimethylguanosine synthase family.</text>
</comment>
<comment type="catalytic activity">
    <reaction evidence="3">
        <text>a 5'-end (N(2),N(7)-dimethyl 5'-triphosphoguanosine)-ribonucleoside in snoRNA + S-adenosyl-L-methionine = a 5'-end (N(2),N(2),N(7)-trimethyl 5'-triphosphoguanosine)-ribonucleoside in snoRNA + S-adenosyl-L-homocysteine + H(+)</text>
        <dbReference type="Rhea" id="RHEA:78507"/>
        <dbReference type="Rhea" id="RHEA-COMP:19088"/>
        <dbReference type="Rhea" id="RHEA-COMP:19090"/>
        <dbReference type="ChEBI" id="CHEBI:15378"/>
        <dbReference type="ChEBI" id="CHEBI:57856"/>
        <dbReference type="ChEBI" id="CHEBI:59789"/>
        <dbReference type="ChEBI" id="CHEBI:167623"/>
        <dbReference type="ChEBI" id="CHEBI:172880"/>
    </reaction>
    <physiologicalReaction direction="left-to-right" evidence="3">
        <dbReference type="Rhea" id="RHEA:78508"/>
    </physiologicalReaction>
</comment>
<name>A0A8A1M7V2_AJECA</name>
<dbReference type="Gene3D" id="3.40.50.150">
    <property type="entry name" value="Vaccinia Virus protein VP39"/>
    <property type="match status" value="1"/>
</dbReference>
<gene>
    <name evidence="8" type="ORF">I7I51_03523</name>
</gene>
<evidence type="ECO:0000256" key="6">
    <source>
        <dbReference type="ARBA" id="ARBA00049075"/>
    </source>
</evidence>
<dbReference type="OrthoDB" id="194443at2759"/>
<evidence type="ECO:0000256" key="1">
    <source>
        <dbReference type="ARBA" id="ARBA00018517"/>
    </source>
</evidence>
<dbReference type="Proteomes" id="UP000663671">
    <property type="component" value="Chromosome 5"/>
</dbReference>
<dbReference type="InterPro" id="IPR029063">
    <property type="entry name" value="SAM-dependent_MTases_sf"/>
</dbReference>
<reference evidence="8" key="1">
    <citation type="submission" date="2021-01" db="EMBL/GenBank/DDBJ databases">
        <title>Chromosome-level genome assembly of a human fungal pathogen reveals clustering of transcriptionally co-regulated genes.</title>
        <authorList>
            <person name="Voorhies M."/>
            <person name="Cohen S."/>
            <person name="Shea T.P."/>
            <person name="Petrus S."/>
            <person name="Munoz J.F."/>
            <person name="Poplawski S."/>
            <person name="Goldman W.E."/>
            <person name="Michael T."/>
            <person name="Cuomo C.A."/>
            <person name="Sil A."/>
            <person name="Beyhan S."/>
        </authorList>
    </citation>
    <scope>NUCLEOTIDE SEQUENCE</scope>
    <source>
        <strain evidence="8">WU24</strain>
    </source>
</reference>
<dbReference type="CDD" id="cd02440">
    <property type="entry name" value="AdoMet_MTases"/>
    <property type="match status" value="1"/>
</dbReference>
<accession>A0A8A1M7V2</accession>
<dbReference type="AlphaFoldDB" id="A0A8A1M7V2"/>
<protein>
    <recommendedName>
        <fullName evidence="1">Trimethylguanosine synthase</fullName>
    </recommendedName>
    <alternativeName>
        <fullName evidence="7">Cap-specific guanine-N(2) methyltransferase</fullName>
    </alternativeName>
</protein>
<dbReference type="PANTHER" id="PTHR14741">
    <property type="entry name" value="S-ADENOSYLMETHIONINE-DEPENDENT METHYLTRANSFERASE RELATED"/>
    <property type="match status" value="1"/>
</dbReference>
<dbReference type="SUPFAM" id="SSF53335">
    <property type="entry name" value="S-adenosyl-L-methionine-dependent methyltransferases"/>
    <property type="match status" value="1"/>
</dbReference>
<comment type="catalytic activity">
    <reaction evidence="6">
        <text>a 5'-end (N(7)-methyl 5'-triphosphoguanosine)-ribonucleoside in snRNA + S-adenosyl-L-methionine = a 5'-end (N(2),N(7)-dimethyl 5'-triphosphoguanosine)-ribonucleoside in snRNA + S-adenosyl-L-homocysteine + H(+)</text>
        <dbReference type="Rhea" id="RHEA:78471"/>
        <dbReference type="Rhea" id="RHEA-COMP:19085"/>
        <dbReference type="Rhea" id="RHEA-COMP:19087"/>
        <dbReference type="ChEBI" id="CHEBI:15378"/>
        <dbReference type="ChEBI" id="CHEBI:57856"/>
        <dbReference type="ChEBI" id="CHEBI:59789"/>
        <dbReference type="ChEBI" id="CHEBI:156461"/>
        <dbReference type="ChEBI" id="CHEBI:172880"/>
    </reaction>
    <physiologicalReaction direction="left-to-right" evidence="6">
        <dbReference type="Rhea" id="RHEA:78472"/>
    </physiologicalReaction>
</comment>
<dbReference type="GO" id="GO:0071164">
    <property type="term" value="F:RNA cap trimethylguanosine synthase activity"/>
    <property type="evidence" value="ECO:0007669"/>
    <property type="project" value="TreeGrafter"/>
</dbReference>